<dbReference type="Pfam" id="PF14293">
    <property type="entry name" value="YWFCY"/>
    <property type="match status" value="1"/>
</dbReference>
<evidence type="ECO:0000256" key="2">
    <source>
        <dbReference type="ARBA" id="ARBA00008806"/>
    </source>
</evidence>
<evidence type="ECO:0000256" key="6">
    <source>
        <dbReference type="ARBA" id="ARBA00023136"/>
    </source>
</evidence>
<keyword evidence="3" id="KW-1003">Cell membrane</keyword>
<keyword evidence="4 7" id="KW-0812">Transmembrane</keyword>
<dbReference type="InterPro" id="IPR027417">
    <property type="entry name" value="P-loop_NTPase"/>
</dbReference>
<accession>A0A1H5X9X6</accession>
<dbReference type="Pfam" id="PF02534">
    <property type="entry name" value="T4SS-DNA_transf"/>
    <property type="match status" value="1"/>
</dbReference>
<dbReference type="Pfam" id="PF12696">
    <property type="entry name" value="TraG-D_C"/>
    <property type="match status" value="1"/>
</dbReference>
<name>A0A1H5X9X6_XYLRU</name>
<protein>
    <submittedName>
        <fullName evidence="10">Type IV secretory system Conjugative DNA transfer</fullName>
    </submittedName>
</protein>
<evidence type="ECO:0000256" key="3">
    <source>
        <dbReference type="ARBA" id="ARBA00022475"/>
    </source>
</evidence>
<dbReference type="CDD" id="cd01127">
    <property type="entry name" value="TrwB_TraG_TraD_VirD4"/>
    <property type="match status" value="2"/>
</dbReference>
<dbReference type="InterPro" id="IPR025988">
    <property type="entry name" value="YWFCY_dom"/>
</dbReference>
<evidence type="ECO:0000256" key="1">
    <source>
        <dbReference type="ARBA" id="ARBA00004651"/>
    </source>
</evidence>
<feature type="domain" description="YWFCY" evidence="9">
    <location>
        <begin position="41"/>
        <end position="152"/>
    </location>
</feature>
<dbReference type="Proteomes" id="UP000236735">
    <property type="component" value="Unassembled WGS sequence"/>
</dbReference>
<evidence type="ECO:0000256" key="4">
    <source>
        <dbReference type="ARBA" id="ARBA00022692"/>
    </source>
</evidence>
<evidence type="ECO:0000256" key="7">
    <source>
        <dbReference type="SAM" id="Phobius"/>
    </source>
</evidence>
<evidence type="ECO:0000259" key="9">
    <source>
        <dbReference type="Pfam" id="PF14293"/>
    </source>
</evidence>
<keyword evidence="6 7" id="KW-0472">Membrane</keyword>
<feature type="transmembrane region" description="Helical" evidence="7">
    <location>
        <begin position="12"/>
        <end position="31"/>
    </location>
</feature>
<comment type="similarity">
    <text evidence="2">Belongs to the VirD4/TraG family.</text>
</comment>
<dbReference type="PANTHER" id="PTHR37937:SF1">
    <property type="entry name" value="CONJUGATIVE TRANSFER: DNA TRANSPORT"/>
    <property type="match status" value="1"/>
</dbReference>
<dbReference type="SUPFAM" id="SSF52540">
    <property type="entry name" value="P-loop containing nucleoside triphosphate hydrolases"/>
    <property type="match status" value="1"/>
</dbReference>
<dbReference type="InterPro" id="IPR032689">
    <property type="entry name" value="TraG-D_C"/>
</dbReference>
<dbReference type="AlphaFoldDB" id="A0A1H5X9X6"/>
<evidence type="ECO:0000259" key="8">
    <source>
        <dbReference type="Pfam" id="PF12696"/>
    </source>
</evidence>
<reference evidence="10 11" key="1">
    <citation type="submission" date="2016-10" db="EMBL/GenBank/DDBJ databases">
        <authorList>
            <person name="de Groot N.N."/>
        </authorList>
    </citation>
    <scope>NUCLEOTIDE SEQUENCE [LARGE SCALE GENOMIC DNA]</scope>
    <source>
        <strain evidence="10 11">AR32</strain>
    </source>
</reference>
<keyword evidence="5 7" id="KW-1133">Transmembrane helix</keyword>
<dbReference type="InterPro" id="IPR051539">
    <property type="entry name" value="T4SS-coupling_protein"/>
</dbReference>
<dbReference type="Gene3D" id="3.40.50.300">
    <property type="entry name" value="P-loop containing nucleotide triphosphate hydrolases"/>
    <property type="match status" value="1"/>
</dbReference>
<feature type="transmembrane region" description="Helical" evidence="7">
    <location>
        <begin position="126"/>
        <end position="144"/>
    </location>
</feature>
<dbReference type="EMBL" id="FNUV01000008">
    <property type="protein sequence ID" value="SEG08443.1"/>
    <property type="molecule type" value="Genomic_DNA"/>
</dbReference>
<feature type="transmembrane region" description="Helical" evidence="7">
    <location>
        <begin position="92"/>
        <end position="111"/>
    </location>
</feature>
<organism evidence="10 11">
    <name type="scientific">Xylanibacter ruminicola</name>
    <name type="common">Prevotella ruminicola</name>
    <dbReference type="NCBI Taxonomy" id="839"/>
    <lineage>
        <taxon>Bacteria</taxon>
        <taxon>Pseudomonadati</taxon>
        <taxon>Bacteroidota</taxon>
        <taxon>Bacteroidia</taxon>
        <taxon>Bacteroidales</taxon>
        <taxon>Prevotellaceae</taxon>
        <taxon>Xylanibacter</taxon>
    </lineage>
</organism>
<evidence type="ECO:0000256" key="5">
    <source>
        <dbReference type="ARBA" id="ARBA00022989"/>
    </source>
</evidence>
<proteinExistence type="inferred from homology"/>
<feature type="domain" description="TraD/TraG TraM recognition site" evidence="8">
    <location>
        <begin position="513"/>
        <end position="594"/>
    </location>
</feature>
<gene>
    <name evidence="10" type="ORF">SAMN05216354_2724</name>
</gene>
<evidence type="ECO:0000313" key="10">
    <source>
        <dbReference type="EMBL" id="SEG08443.1"/>
    </source>
</evidence>
<evidence type="ECO:0000313" key="11">
    <source>
        <dbReference type="Proteomes" id="UP000236735"/>
    </source>
</evidence>
<comment type="subcellular location">
    <subcellularLocation>
        <location evidence="1">Cell membrane</location>
        <topology evidence="1">Multi-pass membrane protein</topology>
    </subcellularLocation>
</comment>
<dbReference type="PANTHER" id="PTHR37937">
    <property type="entry name" value="CONJUGATIVE TRANSFER: DNA TRANSPORT"/>
    <property type="match status" value="1"/>
</dbReference>
<dbReference type="GO" id="GO:0005886">
    <property type="term" value="C:plasma membrane"/>
    <property type="evidence" value="ECO:0007669"/>
    <property type="project" value="UniProtKB-SubCell"/>
</dbReference>
<dbReference type="InterPro" id="IPR003688">
    <property type="entry name" value="TraG/VirD4"/>
</dbReference>
<sequence>MEESKDLQTLYKIFRTFIYLSLVVEFFEYAINPEVLDFWGGILADIHGRLKLMDVYQDGHMLRSKIMTFLMICVTCVGTRNKKHLEFNAKRMVIYPITFGVILMFFSVWVFNRHWNPTFFTLHSSTWIYFVMSVVGTVLVHVALDNISKYLKDGLLKDRFNFENESFEQMEEKVENKYSVNIPMRYYYKGKFRRGWVNVINPFRGTWVVGTPGSGKTFSIIEPFIRQHSAKGFAMVVYDYKFPTLAQKLYYHYRINKKAGKTPKDCQFNIINFVNVEYSRRVNPIQLKYIGNLAAASETAETLLESLQKGKKEGGGGSDQFFQTSAVNFLAACIYFFCNYEKRPYDENGQELNFDKTIDPETGMIKPTGVVRDAMGNVTTPAYWLGKYSDMPHILSFLNESYETIFEVLMTDTEVAPLLGPFKTAFENKAMEQLEGMIGTLRVFTSRLATKESYWIFHKDGDDFDLKVSDPKHPSYLLIANDPEMESIIGALNALILNRLVTRVNTGQGKNIPVSIIVDELPTLYFHKIDRLIGTARSNKVSVALGFQELPQLEADYGKTGMQKIITTVGNVVSGSARAKETLEWLSNDIFGKVVQLKKGVTIDRDRTSVNLNENMDSLVPGSKIADMATGWICGQTARDFVKTKTGRGGSMDIQESEEFQTSKFFCKTNFDMDEISKEEKDYANYPIPQFYHFDSPEVRERILYANFLQVNQDVKDMIKEIQEFNKK</sequence>
<dbReference type="RefSeq" id="WP_103916216.1">
    <property type="nucleotide sequence ID" value="NZ_FNUV01000008.1"/>
</dbReference>